<keyword evidence="1" id="KW-0812">Transmembrane</keyword>
<keyword evidence="1" id="KW-0472">Membrane</keyword>
<evidence type="ECO:0000313" key="3">
    <source>
        <dbReference type="Proteomes" id="UP000008144"/>
    </source>
</evidence>
<reference evidence="2" key="2">
    <citation type="journal article" date="2008" name="Genome Biol.">
        <title>Improved genome assembly and evidence-based global gene model set for the chordate Ciona intestinalis: new insight into intron and operon populations.</title>
        <authorList>
            <person name="Satou Y."/>
            <person name="Mineta K."/>
            <person name="Ogasawara M."/>
            <person name="Sasakura Y."/>
            <person name="Shoguchi E."/>
            <person name="Ueno K."/>
            <person name="Yamada L."/>
            <person name="Matsumoto J."/>
            <person name="Wasserscheid J."/>
            <person name="Dewar K."/>
            <person name="Wiley G.B."/>
            <person name="Macmil S.L."/>
            <person name="Roe B.A."/>
            <person name="Zeller R.W."/>
            <person name="Hastings K.E."/>
            <person name="Lemaire P."/>
            <person name="Lindquist E."/>
            <person name="Endo T."/>
            <person name="Hotta K."/>
            <person name="Inaba K."/>
        </authorList>
    </citation>
    <scope>NUCLEOTIDE SEQUENCE [LARGE SCALE GENOMIC DNA]</scope>
    <source>
        <strain evidence="2">wild type</strain>
    </source>
</reference>
<name>H2XVN6_CIOIN</name>
<protein>
    <submittedName>
        <fullName evidence="2">Uncharacterized protein</fullName>
    </submittedName>
</protein>
<sequence>MHIFCSFVKLWICLHPNFHEHNLFNFITPLSSIFYIFYCTILNYKYSLYSVTSSASCISVIK</sequence>
<dbReference type="InParanoid" id="H2XVN6"/>
<reference evidence="2" key="4">
    <citation type="submission" date="2025-09" db="UniProtKB">
        <authorList>
            <consortium name="Ensembl"/>
        </authorList>
    </citation>
    <scope>IDENTIFICATION</scope>
</reference>
<keyword evidence="3" id="KW-1185">Reference proteome</keyword>
<dbReference type="AlphaFoldDB" id="H2XVN6"/>
<feature type="transmembrane region" description="Helical" evidence="1">
    <location>
        <begin position="23"/>
        <end position="44"/>
    </location>
</feature>
<accession>H2XVN6</accession>
<evidence type="ECO:0000313" key="2">
    <source>
        <dbReference type="Ensembl" id="ENSCINP00000033720.1"/>
    </source>
</evidence>
<dbReference type="EMBL" id="EAAA01000286">
    <property type="status" value="NOT_ANNOTATED_CDS"/>
    <property type="molecule type" value="Genomic_DNA"/>
</dbReference>
<reference evidence="3" key="1">
    <citation type="journal article" date="2002" name="Science">
        <title>The draft genome of Ciona intestinalis: insights into chordate and vertebrate origins.</title>
        <authorList>
            <person name="Dehal P."/>
            <person name="Satou Y."/>
            <person name="Campbell R.K."/>
            <person name="Chapman J."/>
            <person name="Degnan B."/>
            <person name="De Tomaso A."/>
            <person name="Davidson B."/>
            <person name="Di Gregorio A."/>
            <person name="Gelpke M."/>
            <person name="Goodstein D.M."/>
            <person name="Harafuji N."/>
            <person name="Hastings K.E."/>
            <person name="Ho I."/>
            <person name="Hotta K."/>
            <person name="Huang W."/>
            <person name="Kawashima T."/>
            <person name="Lemaire P."/>
            <person name="Martinez D."/>
            <person name="Meinertzhagen I.A."/>
            <person name="Necula S."/>
            <person name="Nonaka M."/>
            <person name="Putnam N."/>
            <person name="Rash S."/>
            <person name="Saiga H."/>
            <person name="Satake M."/>
            <person name="Terry A."/>
            <person name="Yamada L."/>
            <person name="Wang H.G."/>
            <person name="Awazu S."/>
            <person name="Azumi K."/>
            <person name="Boore J."/>
            <person name="Branno M."/>
            <person name="Chin-Bow S."/>
            <person name="DeSantis R."/>
            <person name="Doyle S."/>
            <person name="Francino P."/>
            <person name="Keys D.N."/>
            <person name="Haga S."/>
            <person name="Hayashi H."/>
            <person name="Hino K."/>
            <person name="Imai K.S."/>
            <person name="Inaba K."/>
            <person name="Kano S."/>
            <person name="Kobayashi K."/>
            <person name="Kobayashi M."/>
            <person name="Lee B.I."/>
            <person name="Makabe K.W."/>
            <person name="Manohar C."/>
            <person name="Matassi G."/>
            <person name="Medina M."/>
            <person name="Mochizuki Y."/>
            <person name="Mount S."/>
            <person name="Morishita T."/>
            <person name="Miura S."/>
            <person name="Nakayama A."/>
            <person name="Nishizaka S."/>
            <person name="Nomoto H."/>
            <person name="Ohta F."/>
            <person name="Oishi K."/>
            <person name="Rigoutsos I."/>
            <person name="Sano M."/>
            <person name="Sasaki A."/>
            <person name="Sasakura Y."/>
            <person name="Shoguchi E."/>
            <person name="Shin-i T."/>
            <person name="Spagnuolo A."/>
            <person name="Stainier D."/>
            <person name="Suzuki M.M."/>
            <person name="Tassy O."/>
            <person name="Takatori N."/>
            <person name="Tokuoka M."/>
            <person name="Yagi K."/>
            <person name="Yoshizaki F."/>
            <person name="Wada S."/>
            <person name="Zhang C."/>
            <person name="Hyatt P.D."/>
            <person name="Larimer F."/>
            <person name="Detter C."/>
            <person name="Doggett N."/>
            <person name="Glavina T."/>
            <person name="Hawkins T."/>
            <person name="Richardson P."/>
            <person name="Lucas S."/>
            <person name="Kohara Y."/>
            <person name="Levine M."/>
            <person name="Satoh N."/>
            <person name="Rokhsar D.S."/>
        </authorList>
    </citation>
    <scope>NUCLEOTIDE SEQUENCE [LARGE SCALE GENOMIC DNA]</scope>
</reference>
<dbReference type="Ensembl" id="ENSCINT00000035662.1">
    <property type="protein sequence ID" value="ENSCINP00000033720.1"/>
    <property type="gene ID" value="ENSCING00000023243.1"/>
</dbReference>
<proteinExistence type="predicted"/>
<organism evidence="2 3">
    <name type="scientific">Ciona intestinalis</name>
    <name type="common">Transparent sea squirt</name>
    <name type="synonym">Ascidia intestinalis</name>
    <dbReference type="NCBI Taxonomy" id="7719"/>
    <lineage>
        <taxon>Eukaryota</taxon>
        <taxon>Metazoa</taxon>
        <taxon>Chordata</taxon>
        <taxon>Tunicata</taxon>
        <taxon>Ascidiacea</taxon>
        <taxon>Phlebobranchia</taxon>
        <taxon>Cionidae</taxon>
        <taxon>Ciona</taxon>
    </lineage>
</organism>
<reference evidence="2" key="3">
    <citation type="submission" date="2025-08" db="UniProtKB">
        <authorList>
            <consortium name="Ensembl"/>
        </authorList>
    </citation>
    <scope>IDENTIFICATION</scope>
</reference>
<evidence type="ECO:0000256" key="1">
    <source>
        <dbReference type="SAM" id="Phobius"/>
    </source>
</evidence>
<dbReference type="HOGENOM" id="CLU_2909888_0_0_1"/>
<dbReference type="Proteomes" id="UP000008144">
    <property type="component" value="Chromosome 1"/>
</dbReference>
<keyword evidence="1" id="KW-1133">Transmembrane helix</keyword>